<name>A0A5J4Z606_PORPP</name>
<feature type="domain" description="EngB-type G" evidence="11">
    <location>
        <begin position="346"/>
        <end position="569"/>
    </location>
</feature>
<dbReference type="SUPFAM" id="SSF52540">
    <property type="entry name" value="P-loop containing nucleoside triphosphate hydrolases"/>
    <property type="match status" value="1"/>
</dbReference>
<dbReference type="InterPro" id="IPR019987">
    <property type="entry name" value="GTP-bd_ribosome_bio_YsxC"/>
</dbReference>
<evidence type="ECO:0000313" key="12">
    <source>
        <dbReference type="EMBL" id="KAA8499116.1"/>
    </source>
</evidence>
<dbReference type="InterPro" id="IPR030393">
    <property type="entry name" value="G_ENGB_dom"/>
</dbReference>
<evidence type="ECO:0000256" key="2">
    <source>
        <dbReference type="ARBA" id="ARBA00009638"/>
    </source>
</evidence>
<keyword evidence="13" id="KW-1185">Reference proteome</keyword>
<dbReference type="InterPro" id="IPR027417">
    <property type="entry name" value="P-loop_NTPase"/>
</dbReference>
<keyword evidence="6" id="KW-0460">Magnesium</keyword>
<evidence type="ECO:0000256" key="8">
    <source>
        <dbReference type="ARBA" id="ARBA00023210"/>
    </source>
</evidence>
<dbReference type="HAMAP" id="MF_00321">
    <property type="entry name" value="GTPase_EngB"/>
    <property type="match status" value="1"/>
</dbReference>
<evidence type="ECO:0000256" key="10">
    <source>
        <dbReference type="SAM" id="MobiDB-lite"/>
    </source>
</evidence>
<dbReference type="CDD" id="cd01876">
    <property type="entry name" value="YihA_EngB"/>
    <property type="match status" value="1"/>
</dbReference>
<comment type="similarity">
    <text evidence="2">Belongs to the TRAFAC class TrmE-Era-EngA-EngB-Septin-like GTPase superfamily. EngB GTPase family.</text>
</comment>
<feature type="region of interest" description="Disordered" evidence="10">
    <location>
        <begin position="177"/>
        <end position="198"/>
    </location>
</feature>
<dbReference type="Proteomes" id="UP000324585">
    <property type="component" value="Unassembled WGS sequence"/>
</dbReference>
<dbReference type="OrthoDB" id="391988at2759"/>
<dbReference type="Pfam" id="PF01535">
    <property type="entry name" value="PPR"/>
    <property type="match status" value="1"/>
</dbReference>
<dbReference type="EMBL" id="VRMN01000001">
    <property type="protein sequence ID" value="KAA8499116.1"/>
    <property type="molecule type" value="Genomic_DNA"/>
</dbReference>
<dbReference type="InterPro" id="IPR006073">
    <property type="entry name" value="GTP-bd"/>
</dbReference>
<dbReference type="PANTHER" id="PTHR11649">
    <property type="entry name" value="MSS1/TRME-RELATED GTP-BINDING PROTEIN"/>
    <property type="match status" value="1"/>
</dbReference>
<reference evidence="13" key="1">
    <citation type="journal article" date="2019" name="Nat. Commun.">
        <title>Expansion of phycobilisome linker gene families in mesophilic red algae.</title>
        <authorList>
            <person name="Lee J."/>
            <person name="Kim D."/>
            <person name="Bhattacharya D."/>
            <person name="Yoon H.S."/>
        </authorList>
    </citation>
    <scope>NUCLEOTIDE SEQUENCE [LARGE SCALE GENOMIC DNA]</scope>
    <source>
        <strain evidence="13">CCMP 1328</strain>
    </source>
</reference>
<proteinExistence type="inferred from homology"/>
<keyword evidence="7" id="KW-0342">GTP-binding</keyword>
<evidence type="ECO:0000256" key="3">
    <source>
        <dbReference type="ARBA" id="ARBA00022618"/>
    </source>
</evidence>
<dbReference type="PROSITE" id="PS51706">
    <property type="entry name" value="G_ENGB"/>
    <property type="match status" value="1"/>
</dbReference>
<dbReference type="InterPro" id="IPR002885">
    <property type="entry name" value="PPR_rpt"/>
</dbReference>
<evidence type="ECO:0000313" key="13">
    <source>
        <dbReference type="Proteomes" id="UP000324585"/>
    </source>
</evidence>
<gene>
    <name evidence="12" type="ORF">FVE85_6701</name>
</gene>
<evidence type="ECO:0000256" key="7">
    <source>
        <dbReference type="ARBA" id="ARBA00023134"/>
    </source>
</evidence>
<evidence type="ECO:0000256" key="5">
    <source>
        <dbReference type="ARBA" id="ARBA00022741"/>
    </source>
</evidence>
<dbReference type="GO" id="GO:0005525">
    <property type="term" value="F:GTP binding"/>
    <property type="evidence" value="ECO:0007669"/>
    <property type="project" value="UniProtKB-KW"/>
</dbReference>
<evidence type="ECO:0000256" key="4">
    <source>
        <dbReference type="ARBA" id="ARBA00022723"/>
    </source>
</evidence>
<protein>
    <submittedName>
        <fullName evidence="12">Putative GTP-binding protein EngB</fullName>
    </submittedName>
</protein>
<dbReference type="NCBIfam" id="TIGR00756">
    <property type="entry name" value="PPR"/>
    <property type="match status" value="1"/>
</dbReference>
<accession>A0A5J4Z606</accession>
<dbReference type="Pfam" id="PF01926">
    <property type="entry name" value="MMR_HSR1"/>
    <property type="match status" value="1"/>
</dbReference>
<evidence type="ECO:0000256" key="1">
    <source>
        <dbReference type="ARBA" id="ARBA00001946"/>
    </source>
</evidence>
<evidence type="ECO:0000256" key="6">
    <source>
        <dbReference type="ARBA" id="ARBA00022842"/>
    </source>
</evidence>
<dbReference type="Gene3D" id="3.40.50.300">
    <property type="entry name" value="P-loop containing nucleotide triphosphate hydrolases"/>
    <property type="match status" value="1"/>
</dbReference>
<dbReference type="PANTHER" id="PTHR11649:SF13">
    <property type="entry name" value="ENGB-TYPE G DOMAIN-CONTAINING PROTEIN"/>
    <property type="match status" value="1"/>
</dbReference>
<dbReference type="GO" id="GO:0046872">
    <property type="term" value="F:metal ion binding"/>
    <property type="evidence" value="ECO:0007669"/>
    <property type="project" value="UniProtKB-KW"/>
</dbReference>
<keyword evidence="5" id="KW-0547">Nucleotide-binding</keyword>
<evidence type="ECO:0000256" key="9">
    <source>
        <dbReference type="ARBA" id="ARBA00023306"/>
    </source>
</evidence>
<comment type="caution">
    <text evidence="12">The sequence shown here is derived from an EMBL/GenBank/DDBJ whole genome shotgun (WGS) entry which is preliminary data.</text>
</comment>
<organism evidence="12 13">
    <name type="scientific">Porphyridium purpureum</name>
    <name type="common">Red alga</name>
    <name type="synonym">Porphyridium cruentum</name>
    <dbReference type="NCBI Taxonomy" id="35688"/>
    <lineage>
        <taxon>Eukaryota</taxon>
        <taxon>Rhodophyta</taxon>
        <taxon>Bangiophyceae</taxon>
        <taxon>Porphyridiales</taxon>
        <taxon>Porphyridiaceae</taxon>
        <taxon>Porphyridium</taxon>
    </lineage>
</organism>
<keyword evidence="4" id="KW-0479">Metal-binding</keyword>
<sequence length="572" mass="62857">MGSFVEPRTGLLFVSCWITATPLPPQVRSACSRTRGTRSNFIGALKYGRYQDAVCERSTPDTKGQSRANVATAVGSVRESTSSSVEPRTDAINELVKANAPRKIAALYEDVDVSCVTEQEWNLAVRSLYKLNRLDLAVSVFWKLDKFNAGLALFLMKRLGSVVTSFESLTTSASAKTMKLKSTRPRLETQPPSGIDPGLARENIMKMAGASLEDASNSKDGAFFLQTASVMARVGEFTLAKTCLVRAKEIGSKGMHLHGSGFTITDGGPEHPEEQHQQLMIETCNTMIRRLGKAGRLELIFLLLDAMHACGISTNNESYEFLANAAVRKVEFLTGAVSMETLPERTLPEAMFVGRSNVGKSSLVNMVLARKFLAHTSKRPGKTQQFNYFLVNDDAQAAPAIKTNKRALRRRELGHSAEQAQAQRAATKALPASPPFYIVDSPGVGYAKVSRPVQDSWKQFMRDFLTSRESLRLLFHLVDGRHGPLADDEELSQIVAALSRSGQFMAEYVIVLTKMDKTSKGRAKPRVVQSTRDLLEKNGLQGVPIVSTSSETRLGRDDMWRILSRAIKSSGE</sequence>
<keyword evidence="9" id="KW-0131">Cell cycle</keyword>
<keyword evidence="8" id="KW-0717">Septation</keyword>
<keyword evidence="3" id="KW-0132">Cell division</keyword>
<evidence type="ECO:0000259" key="11">
    <source>
        <dbReference type="PROSITE" id="PS51706"/>
    </source>
</evidence>
<comment type="cofactor">
    <cofactor evidence="1">
        <name>Mg(2+)</name>
        <dbReference type="ChEBI" id="CHEBI:18420"/>
    </cofactor>
</comment>
<dbReference type="AlphaFoldDB" id="A0A5J4Z606"/>
<dbReference type="GO" id="GO:0051301">
    <property type="term" value="P:cell division"/>
    <property type="evidence" value="ECO:0007669"/>
    <property type="project" value="UniProtKB-KW"/>
</dbReference>